<gene>
    <name evidence="1" type="ORF">RLOC_00002458</name>
</gene>
<protein>
    <submittedName>
        <fullName evidence="1">Uncharacterized protein</fullName>
    </submittedName>
</protein>
<sequence length="44" mass="5037">MDSPARNMKFQRRMGTSLLFTEFLLEGTAKMQAGSLQSCYIMVF</sequence>
<evidence type="ECO:0000313" key="1">
    <source>
        <dbReference type="EMBL" id="OWK58214.1"/>
    </source>
</evidence>
<accession>A0A218UWL8</accession>
<proteinExistence type="predicted"/>
<comment type="caution">
    <text evidence="1">The sequence shown here is derived from an EMBL/GenBank/DDBJ whole genome shotgun (WGS) entry which is preliminary data.</text>
</comment>
<dbReference type="EMBL" id="MUZQ01000106">
    <property type="protein sequence ID" value="OWK58214.1"/>
    <property type="molecule type" value="Genomic_DNA"/>
</dbReference>
<evidence type="ECO:0000313" key="2">
    <source>
        <dbReference type="Proteomes" id="UP000197619"/>
    </source>
</evidence>
<reference evidence="1 2" key="1">
    <citation type="submission" date="2017-05" db="EMBL/GenBank/DDBJ databases">
        <title>Genome of assembly of the Bengalese finch, Lonchura striata domestica.</title>
        <authorList>
            <person name="Colquitt B.M."/>
            <person name="Brainard M.S."/>
        </authorList>
    </citation>
    <scope>NUCLEOTIDE SEQUENCE [LARGE SCALE GENOMIC DNA]</scope>
    <source>
        <strain evidence="1">White83orange57</strain>
    </source>
</reference>
<organism evidence="1 2">
    <name type="scientific">Lonchura striata</name>
    <name type="common">white-rumped munia</name>
    <dbReference type="NCBI Taxonomy" id="40157"/>
    <lineage>
        <taxon>Eukaryota</taxon>
        <taxon>Metazoa</taxon>
        <taxon>Chordata</taxon>
        <taxon>Craniata</taxon>
        <taxon>Vertebrata</taxon>
        <taxon>Euteleostomi</taxon>
        <taxon>Archelosauria</taxon>
        <taxon>Archosauria</taxon>
        <taxon>Dinosauria</taxon>
        <taxon>Saurischia</taxon>
        <taxon>Theropoda</taxon>
        <taxon>Coelurosauria</taxon>
        <taxon>Aves</taxon>
        <taxon>Neognathae</taxon>
        <taxon>Neoaves</taxon>
        <taxon>Telluraves</taxon>
        <taxon>Australaves</taxon>
        <taxon>Passeriformes</taxon>
        <taxon>Passeroidea</taxon>
        <taxon>Estrildidae</taxon>
        <taxon>Estrildinae</taxon>
        <taxon>Lonchura</taxon>
    </lineage>
</organism>
<name>A0A218UWL8_9PASE</name>
<keyword evidence="2" id="KW-1185">Reference proteome</keyword>
<dbReference type="Proteomes" id="UP000197619">
    <property type="component" value="Unassembled WGS sequence"/>
</dbReference>
<dbReference type="AlphaFoldDB" id="A0A218UWL8"/>